<dbReference type="CDD" id="cd13905">
    <property type="entry name" value="CuRO_3_tcLLC2_insect_like"/>
    <property type="match status" value="1"/>
</dbReference>
<dbReference type="FunFam" id="2.60.40.420:FF:000045">
    <property type="entry name" value="Laccase 2"/>
    <property type="match status" value="1"/>
</dbReference>
<keyword evidence="2" id="KW-0479">Metal-binding</keyword>
<dbReference type="Gene3D" id="2.60.40.420">
    <property type="entry name" value="Cupredoxins - blue copper proteins"/>
    <property type="match status" value="3"/>
</dbReference>
<dbReference type="PANTHER" id="PTHR11709:SF232">
    <property type="entry name" value="STRAW, ISOFORM G"/>
    <property type="match status" value="1"/>
</dbReference>
<dbReference type="EMBL" id="JASPKZ010003843">
    <property type="protein sequence ID" value="KAJ9592216.1"/>
    <property type="molecule type" value="Genomic_DNA"/>
</dbReference>
<feature type="domain" description="Plastocyanin-like" evidence="6">
    <location>
        <begin position="67"/>
        <end position="178"/>
    </location>
</feature>
<comment type="similarity">
    <text evidence="1">Belongs to the multicopper oxidase family.</text>
</comment>
<dbReference type="Proteomes" id="UP001233999">
    <property type="component" value="Unassembled WGS sequence"/>
</dbReference>
<feature type="domain" description="Plastocyanin-like" evidence="5">
    <location>
        <begin position="452"/>
        <end position="596"/>
    </location>
</feature>
<comment type="caution">
    <text evidence="7">The sequence shown here is derived from an EMBL/GenBank/DDBJ whole genome shotgun (WGS) entry which is preliminary data.</text>
</comment>
<reference evidence="7" key="2">
    <citation type="submission" date="2023-05" db="EMBL/GenBank/DDBJ databases">
        <authorList>
            <person name="Fouks B."/>
        </authorList>
    </citation>
    <scope>NUCLEOTIDE SEQUENCE</scope>
    <source>
        <strain evidence="7">Stay&amp;Tobe</strain>
        <tissue evidence="7">Testes</tissue>
    </source>
</reference>
<protein>
    <recommendedName>
        <fullName evidence="9">Laccase</fullName>
    </recommendedName>
</protein>
<dbReference type="AlphaFoldDB" id="A0AAD8A587"/>
<sequence length="635" mass="71743">MDYLQEDDIGDYYYFDPSDDPVSCTRECLANAPSKICYYRFTLEDYATLSQACENCTTNVSQCYNPQCIPADGVERGIVSVNRRLPGPSIQVCQGDRIVIDVINRMPARSTTLHFHGLYMDDVPYYDGVPMVTQCPIFEDNGFRYDFYVYQAGTYYWHSHDGYQKVDGIEGSLIVRKPIEFEPNGDLYEYDLPAHTIMFQDWFHTDGSQHYPGLVRPYNVLDRTFYLINGRGRTIEPINGTTTESPLTVIRVEQGKRYRMRFIGAMCTHCPTRVTIEGHTLTLIAADGNGVKPVLVDYLEFHSGERFDFVLNADHHIGSYWIYVAPLASCRDTYNYQVAVLQYEGSQHAEPQTPVPDEEYLTAVGLGLNLQNATCGAGENGICVTQLETVENFDTRVMGDPDINIPITFGYYFPGIKGEFQNKTYHRYHHPQPDALAVIYHMNHIYYQSPSAPVLSQREDIPEDAYCPTGRDGITSCVSDLCSCFNVIKIPLGAMVQLILLDDSFWGGLNHPFHLHGYSYHVMAMGYLQPGLETTYQITELMKTGELLQSVAPVLKDTVAVPSEGYAVIRFVADNPGYWLFHCHFVYHHGSGMAVLLQLGERGRNPRQGQPGEGFSKMCGQLLPATSFKEKTQQN</sequence>
<dbReference type="PROSITE" id="PS00080">
    <property type="entry name" value="MULTICOPPER_OXIDASE2"/>
    <property type="match status" value="1"/>
</dbReference>
<keyword evidence="3" id="KW-0560">Oxidoreductase</keyword>
<feature type="domain" description="Plastocyanin-like" evidence="4">
    <location>
        <begin position="195"/>
        <end position="346"/>
    </location>
</feature>
<evidence type="ECO:0000256" key="2">
    <source>
        <dbReference type="ARBA" id="ARBA00022723"/>
    </source>
</evidence>
<organism evidence="7 8">
    <name type="scientific">Diploptera punctata</name>
    <name type="common">Pacific beetle cockroach</name>
    <dbReference type="NCBI Taxonomy" id="6984"/>
    <lineage>
        <taxon>Eukaryota</taxon>
        <taxon>Metazoa</taxon>
        <taxon>Ecdysozoa</taxon>
        <taxon>Arthropoda</taxon>
        <taxon>Hexapoda</taxon>
        <taxon>Insecta</taxon>
        <taxon>Pterygota</taxon>
        <taxon>Neoptera</taxon>
        <taxon>Polyneoptera</taxon>
        <taxon>Dictyoptera</taxon>
        <taxon>Blattodea</taxon>
        <taxon>Blaberoidea</taxon>
        <taxon>Blaberidae</taxon>
        <taxon>Diplopterinae</taxon>
        <taxon>Diploptera</taxon>
    </lineage>
</organism>
<dbReference type="InterPro" id="IPR011706">
    <property type="entry name" value="Cu-oxidase_C"/>
</dbReference>
<dbReference type="CDD" id="cd13884">
    <property type="entry name" value="CuRO_2_tcLCC_insect_like"/>
    <property type="match status" value="1"/>
</dbReference>
<evidence type="ECO:0000313" key="8">
    <source>
        <dbReference type="Proteomes" id="UP001233999"/>
    </source>
</evidence>
<dbReference type="InterPro" id="IPR045087">
    <property type="entry name" value="Cu-oxidase_fam"/>
</dbReference>
<dbReference type="InterPro" id="IPR008972">
    <property type="entry name" value="Cupredoxin"/>
</dbReference>
<dbReference type="Pfam" id="PF00394">
    <property type="entry name" value="Cu-oxidase"/>
    <property type="match status" value="1"/>
</dbReference>
<evidence type="ECO:0008006" key="9">
    <source>
        <dbReference type="Google" id="ProtNLM"/>
    </source>
</evidence>
<dbReference type="GO" id="GO:0016491">
    <property type="term" value="F:oxidoreductase activity"/>
    <property type="evidence" value="ECO:0007669"/>
    <property type="project" value="UniProtKB-KW"/>
</dbReference>
<dbReference type="InterPro" id="IPR033138">
    <property type="entry name" value="Cu_oxidase_CS"/>
</dbReference>
<dbReference type="PROSITE" id="PS00079">
    <property type="entry name" value="MULTICOPPER_OXIDASE1"/>
    <property type="match status" value="1"/>
</dbReference>
<accession>A0AAD8A587</accession>
<dbReference type="FunFam" id="2.60.40.420:FF:000031">
    <property type="entry name" value="Laccase-2 isoform A"/>
    <property type="match status" value="1"/>
</dbReference>
<dbReference type="Pfam" id="PF07731">
    <property type="entry name" value="Cu-oxidase_2"/>
    <property type="match status" value="1"/>
</dbReference>
<gene>
    <name evidence="7" type="ORF">L9F63_001217</name>
</gene>
<dbReference type="InterPro" id="IPR011707">
    <property type="entry name" value="Cu-oxidase-like_N"/>
</dbReference>
<dbReference type="CDD" id="cd13858">
    <property type="entry name" value="CuRO_1_tcLCC2_insect_like"/>
    <property type="match status" value="1"/>
</dbReference>
<evidence type="ECO:0000259" key="5">
    <source>
        <dbReference type="Pfam" id="PF07731"/>
    </source>
</evidence>
<reference evidence="7" key="1">
    <citation type="journal article" date="2023" name="IScience">
        <title>Live-bearing cockroach genome reveals convergent evolutionary mechanisms linked to viviparity in insects and beyond.</title>
        <authorList>
            <person name="Fouks B."/>
            <person name="Harrison M.C."/>
            <person name="Mikhailova A.A."/>
            <person name="Marchal E."/>
            <person name="English S."/>
            <person name="Carruthers M."/>
            <person name="Jennings E.C."/>
            <person name="Chiamaka E.L."/>
            <person name="Frigard R.A."/>
            <person name="Pippel M."/>
            <person name="Attardo G.M."/>
            <person name="Benoit J.B."/>
            <person name="Bornberg-Bauer E."/>
            <person name="Tobe S.S."/>
        </authorList>
    </citation>
    <scope>NUCLEOTIDE SEQUENCE</scope>
    <source>
        <strain evidence="7">Stay&amp;Tobe</strain>
    </source>
</reference>
<evidence type="ECO:0000256" key="1">
    <source>
        <dbReference type="ARBA" id="ARBA00010609"/>
    </source>
</evidence>
<dbReference type="GO" id="GO:0005886">
    <property type="term" value="C:plasma membrane"/>
    <property type="evidence" value="ECO:0007669"/>
    <property type="project" value="TreeGrafter"/>
</dbReference>
<keyword evidence="8" id="KW-1185">Reference proteome</keyword>
<dbReference type="GO" id="GO:0005507">
    <property type="term" value="F:copper ion binding"/>
    <property type="evidence" value="ECO:0007669"/>
    <property type="project" value="InterPro"/>
</dbReference>
<dbReference type="Pfam" id="PF07732">
    <property type="entry name" value="Cu-oxidase_3"/>
    <property type="match status" value="1"/>
</dbReference>
<dbReference type="PANTHER" id="PTHR11709">
    <property type="entry name" value="MULTI-COPPER OXIDASE"/>
    <property type="match status" value="1"/>
</dbReference>
<evidence type="ECO:0000259" key="6">
    <source>
        <dbReference type="Pfam" id="PF07732"/>
    </source>
</evidence>
<evidence type="ECO:0000313" key="7">
    <source>
        <dbReference type="EMBL" id="KAJ9592216.1"/>
    </source>
</evidence>
<evidence type="ECO:0000256" key="3">
    <source>
        <dbReference type="ARBA" id="ARBA00023002"/>
    </source>
</evidence>
<dbReference type="InterPro" id="IPR001117">
    <property type="entry name" value="Cu-oxidase_2nd"/>
</dbReference>
<name>A0AAD8A587_DIPPU</name>
<evidence type="ECO:0000259" key="4">
    <source>
        <dbReference type="Pfam" id="PF00394"/>
    </source>
</evidence>
<dbReference type="InterPro" id="IPR002355">
    <property type="entry name" value="Cu_oxidase_Cu_BS"/>
</dbReference>
<dbReference type="SUPFAM" id="SSF49503">
    <property type="entry name" value="Cupredoxins"/>
    <property type="match status" value="3"/>
</dbReference>
<dbReference type="GO" id="GO:0006826">
    <property type="term" value="P:iron ion transport"/>
    <property type="evidence" value="ECO:0007669"/>
    <property type="project" value="TreeGrafter"/>
</dbReference>
<proteinExistence type="inferred from homology"/>